<protein>
    <submittedName>
        <fullName evidence="1">Uncharacterized protein</fullName>
    </submittedName>
</protein>
<dbReference type="RefSeq" id="YP_009954118.1">
    <property type="nucleotide sequence ID" value="NC_051629.1"/>
</dbReference>
<dbReference type="EMBL" id="MN234176">
    <property type="protein sequence ID" value="QFG09422.1"/>
    <property type="molecule type" value="Genomic_DNA"/>
</dbReference>
<evidence type="ECO:0000313" key="1">
    <source>
        <dbReference type="EMBL" id="QFG09422.1"/>
    </source>
</evidence>
<dbReference type="GeneID" id="60325605"/>
<proteinExistence type="predicted"/>
<accession>A0A5J6TL15</accession>
<name>A0A5J6TL15_9CAUD</name>
<gene>
    <name evidence="1" type="primary">40</name>
    <name evidence="1" type="ORF">PBI_YUNA_40</name>
</gene>
<sequence>MSGLQARPEVLPVFSIPLGPIVAEARAAARVERQRLDDQRARGGRRR</sequence>
<evidence type="ECO:0000313" key="2">
    <source>
        <dbReference type="Proteomes" id="UP000326803"/>
    </source>
</evidence>
<reference evidence="1 2" key="1">
    <citation type="submission" date="2019-07" db="EMBL/GenBank/DDBJ databases">
        <authorList>
            <person name="Divens A.M."/>
            <person name="Garlena R.A."/>
            <person name="Russell D.A."/>
            <person name="Pope W.H."/>
            <person name="Jacobs-Sera D."/>
            <person name="Hatfull G.F."/>
        </authorList>
    </citation>
    <scope>NUCLEOTIDE SEQUENCE [LARGE SCALE GENOMIC DNA]</scope>
</reference>
<dbReference type="KEGG" id="vg:60325605"/>
<keyword evidence="2" id="KW-1185">Reference proteome</keyword>
<dbReference type="Proteomes" id="UP000326803">
    <property type="component" value="Segment"/>
</dbReference>
<organism evidence="1 2">
    <name type="scientific">Mycobacterium phage Yuna</name>
    <dbReference type="NCBI Taxonomy" id="2599885"/>
    <lineage>
        <taxon>Viruses</taxon>
        <taxon>Duplodnaviria</taxon>
        <taxon>Heunggongvirae</taxon>
        <taxon>Uroviricota</taxon>
        <taxon>Caudoviricetes</taxon>
        <taxon>Weiservirinae</taxon>
        <taxon>Anayavirus</taxon>
        <taxon>Anayavirus yuna</taxon>
    </lineage>
</organism>